<comment type="similarity">
    <text evidence="10">Belongs to the paired homeobox family. Unc-4 subfamily.</text>
</comment>
<evidence type="ECO:0000256" key="10">
    <source>
        <dbReference type="ARBA" id="ARBA00038351"/>
    </source>
</evidence>
<dbReference type="PROSITE" id="PS50071">
    <property type="entry name" value="HOMEOBOX_2"/>
    <property type="match status" value="1"/>
</dbReference>
<dbReference type="InterPro" id="IPR017970">
    <property type="entry name" value="Homeobox_CS"/>
</dbReference>
<dbReference type="OMA" id="HNDQPRS"/>
<protein>
    <recommendedName>
        <fullName evidence="14">Homeobox domain-containing protein</fullName>
    </recommendedName>
</protein>
<dbReference type="GO" id="GO:0003677">
    <property type="term" value="F:DNA binding"/>
    <property type="evidence" value="ECO:0007669"/>
    <property type="project" value="UniProtKB-UniRule"/>
</dbReference>
<evidence type="ECO:0000256" key="11">
    <source>
        <dbReference type="PROSITE-ProRule" id="PRU00108"/>
    </source>
</evidence>
<accession>T1G079</accession>
<dbReference type="SMART" id="SM00389">
    <property type="entry name" value="HOX"/>
    <property type="match status" value="1"/>
</dbReference>
<dbReference type="AlphaFoldDB" id="T1G079"/>
<evidence type="ECO:0000256" key="9">
    <source>
        <dbReference type="ARBA" id="ARBA00023242"/>
    </source>
</evidence>
<keyword evidence="8" id="KW-0804">Transcription</keyword>
<dbReference type="EMBL" id="AMQM01002100">
    <property type="status" value="NOT_ANNOTATED_CDS"/>
    <property type="molecule type" value="Genomic_DNA"/>
</dbReference>
<dbReference type="CDD" id="cd00086">
    <property type="entry name" value="homeodomain"/>
    <property type="match status" value="1"/>
</dbReference>
<dbReference type="EMBL" id="KB097700">
    <property type="protein sequence ID" value="ESN91529.1"/>
    <property type="molecule type" value="Genomic_DNA"/>
</dbReference>
<evidence type="ECO:0000313" key="17">
    <source>
        <dbReference type="Proteomes" id="UP000015101"/>
    </source>
</evidence>
<evidence type="ECO:0000256" key="12">
    <source>
        <dbReference type="RuleBase" id="RU000682"/>
    </source>
</evidence>
<evidence type="ECO:0000313" key="15">
    <source>
        <dbReference type="EMBL" id="ESN91529.1"/>
    </source>
</evidence>
<evidence type="ECO:0000256" key="5">
    <source>
        <dbReference type="ARBA" id="ARBA00023015"/>
    </source>
</evidence>
<dbReference type="KEGG" id="hro:HELRODRAFT_70544"/>
<keyword evidence="2" id="KW-0217">Developmental protein</keyword>
<evidence type="ECO:0000256" key="7">
    <source>
        <dbReference type="ARBA" id="ARBA00023155"/>
    </source>
</evidence>
<gene>
    <name evidence="16" type="primary">20214477</name>
    <name evidence="15" type="ORF">HELRODRAFT_70544</name>
</gene>
<feature type="DNA-binding region" description="Homeobox" evidence="11">
    <location>
        <begin position="3"/>
        <end position="60"/>
    </location>
</feature>
<feature type="region of interest" description="Disordered" evidence="13">
    <location>
        <begin position="57"/>
        <end position="106"/>
    </location>
</feature>
<evidence type="ECO:0000259" key="14">
    <source>
        <dbReference type="PROSITE" id="PS50071"/>
    </source>
</evidence>
<keyword evidence="9 11" id="KW-0539">Nucleus</keyword>
<dbReference type="PANTHER" id="PTHR46799">
    <property type="entry name" value="HOMEOBOX PROTEIN UNC-4 HOMOLOG"/>
    <property type="match status" value="1"/>
</dbReference>
<evidence type="ECO:0000256" key="1">
    <source>
        <dbReference type="ARBA" id="ARBA00004123"/>
    </source>
</evidence>
<evidence type="ECO:0000256" key="6">
    <source>
        <dbReference type="ARBA" id="ARBA00023125"/>
    </source>
</evidence>
<reference evidence="15 17" key="2">
    <citation type="journal article" date="2013" name="Nature">
        <title>Insights into bilaterian evolution from three spiralian genomes.</title>
        <authorList>
            <person name="Simakov O."/>
            <person name="Marletaz F."/>
            <person name="Cho S.J."/>
            <person name="Edsinger-Gonzales E."/>
            <person name="Havlak P."/>
            <person name="Hellsten U."/>
            <person name="Kuo D.H."/>
            <person name="Larsson T."/>
            <person name="Lv J."/>
            <person name="Arendt D."/>
            <person name="Savage R."/>
            <person name="Osoegawa K."/>
            <person name="de Jong P."/>
            <person name="Grimwood J."/>
            <person name="Chapman J.A."/>
            <person name="Shapiro H."/>
            <person name="Aerts A."/>
            <person name="Otillar R.P."/>
            <person name="Terry A.Y."/>
            <person name="Boore J.L."/>
            <person name="Grigoriev I.V."/>
            <person name="Lindberg D.R."/>
            <person name="Seaver E.C."/>
            <person name="Weisblat D.A."/>
            <person name="Putnam N.H."/>
            <person name="Rokhsar D.S."/>
        </authorList>
    </citation>
    <scope>NUCLEOTIDE SEQUENCE</scope>
</reference>
<dbReference type="GO" id="GO:0007399">
    <property type="term" value="P:nervous system development"/>
    <property type="evidence" value="ECO:0007669"/>
    <property type="project" value="UniProtKB-KW"/>
</dbReference>
<proteinExistence type="inferred from homology"/>
<dbReference type="EnsemblMetazoa" id="HelroT70544">
    <property type="protein sequence ID" value="HelroP70544"/>
    <property type="gene ID" value="HelroG70544"/>
</dbReference>
<organism evidence="16 17">
    <name type="scientific">Helobdella robusta</name>
    <name type="common">Californian leech</name>
    <dbReference type="NCBI Taxonomy" id="6412"/>
    <lineage>
        <taxon>Eukaryota</taxon>
        <taxon>Metazoa</taxon>
        <taxon>Spiralia</taxon>
        <taxon>Lophotrochozoa</taxon>
        <taxon>Annelida</taxon>
        <taxon>Clitellata</taxon>
        <taxon>Hirudinea</taxon>
        <taxon>Rhynchobdellida</taxon>
        <taxon>Glossiphoniidae</taxon>
        <taxon>Helobdella</taxon>
    </lineage>
</organism>
<dbReference type="FunFam" id="1.10.10.60:FF:000057">
    <property type="entry name" value="Short stature homeobox 2"/>
    <property type="match status" value="1"/>
</dbReference>
<dbReference type="CTD" id="20214477"/>
<feature type="compositionally biased region" description="Basic residues" evidence="13">
    <location>
        <begin position="97"/>
        <end position="106"/>
    </location>
</feature>
<evidence type="ECO:0000256" key="13">
    <source>
        <dbReference type="SAM" id="MobiDB-lite"/>
    </source>
</evidence>
<dbReference type="GeneID" id="20214477"/>
<name>T1G079_HELRO</name>
<dbReference type="RefSeq" id="XP_009030148.1">
    <property type="nucleotide sequence ID" value="XM_009031900.1"/>
</dbReference>
<dbReference type="GO" id="GO:0030154">
    <property type="term" value="P:cell differentiation"/>
    <property type="evidence" value="ECO:0007669"/>
    <property type="project" value="UniProtKB-KW"/>
</dbReference>
<comment type="subcellular location">
    <subcellularLocation>
        <location evidence="1 11 12">Nucleus</location>
    </subcellularLocation>
</comment>
<dbReference type="InParanoid" id="T1G079"/>
<evidence type="ECO:0000256" key="2">
    <source>
        <dbReference type="ARBA" id="ARBA00022473"/>
    </source>
</evidence>
<dbReference type="GO" id="GO:0000981">
    <property type="term" value="F:DNA-binding transcription factor activity, RNA polymerase II-specific"/>
    <property type="evidence" value="ECO:0007669"/>
    <property type="project" value="InterPro"/>
</dbReference>
<dbReference type="Proteomes" id="UP000015101">
    <property type="component" value="Unassembled WGS sequence"/>
</dbReference>
<keyword evidence="17" id="KW-1185">Reference proteome</keyword>
<dbReference type="PROSITE" id="PS00027">
    <property type="entry name" value="HOMEOBOX_1"/>
    <property type="match status" value="1"/>
</dbReference>
<dbReference type="OrthoDB" id="6159439at2759"/>
<dbReference type="InterPro" id="IPR001356">
    <property type="entry name" value="HD"/>
</dbReference>
<keyword evidence="6 11" id="KW-0238">DNA-binding</keyword>
<evidence type="ECO:0000256" key="8">
    <source>
        <dbReference type="ARBA" id="ARBA00023163"/>
    </source>
</evidence>
<feature type="domain" description="Homeobox" evidence="14">
    <location>
        <begin position="1"/>
        <end position="59"/>
    </location>
</feature>
<dbReference type="SUPFAM" id="SSF46689">
    <property type="entry name" value="Homeodomain-like"/>
    <property type="match status" value="1"/>
</dbReference>
<dbReference type="InterPro" id="IPR009057">
    <property type="entry name" value="Homeodomain-like_sf"/>
</dbReference>
<feature type="compositionally biased region" description="Basic and acidic residues" evidence="13">
    <location>
        <begin position="86"/>
        <end position="96"/>
    </location>
</feature>
<dbReference type="Gene3D" id="1.10.10.60">
    <property type="entry name" value="Homeodomain-like"/>
    <property type="match status" value="1"/>
</dbReference>
<keyword evidence="3" id="KW-0221">Differentiation</keyword>
<evidence type="ECO:0000313" key="16">
    <source>
        <dbReference type="EnsemblMetazoa" id="HelroP70544"/>
    </source>
</evidence>
<sequence length="106" mass="12872">MRRMRTNFSSWQMEELEKTFLDSHYPDVYAREALACRLQLNESRIQVWFQNRRAKWRKRENTKKGPGRPAHNDQPRSCSGVPLSAEELRIKELRKEERKKRKARDK</sequence>
<evidence type="ECO:0000256" key="4">
    <source>
        <dbReference type="ARBA" id="ARBA00022902"/>
    </source>
</evidence>
<dbReference type="HOGENOM" id="CLU_049543_5_1_1"/>
<keyword evidence="4" id="KW-0524">Neurogenesis</keyword>
<keyword evidence="7 11" id="KW-0371">Homeobox</keyword>
<dbReference type="GO" id="GO:0005634">
    <property type="term" value="C:nucleus"/>
    <property type="evidence" value="ECO:0007669"/>
    <property type="project" value="UniProtKB-SubCell"/>
</dbReference>
<dbReference type="Pfam" id="PF00046">
    <property type="entry name" value="Homeodomain"/>
    <property type="match status" value="1"/>
</dbReference>
<keyword evidence="5" id="KW-0805">Transcription regulation</keyword>
<dbReference type="STRING" id="6412.T1G079"/>
<dbReference type="PANTHER" id="PTHR46799:SF1">
    <property type="entry name" value="HOMEOBOX PROTEIN UNC-4 HOMOLOG"/>
    <property type="match status" value="1"/>
</dbReference>
<reference evidence="16" key="3">
    <citation type="submission" date="2015-06" db="UniProtKB">
        <authorList>
            <consortium name="EnsemblMetazoa"/>
        </authorList>
    </citation>
    <scope>IDENTIFICATION</scope>
</reference>
<evidence type="ECO:0000256" key="3">
    <source>
        <dbReference type="ARBA" id="ARBA00022782"/>
    </source>
</evidence>
<dbReference type="eggNOG" id="KOG0490">
    <property type="taxonomic scope" value="Eukaryota"/>
</dbReference>
<reference evidence="17" key="1">
    <citation type="submission" date="2012-12" db="EMBL/GenBank/DDBJ databases">
        <authorList>
            <person name="Hellsten U."/>
            <person name="Grimwood J."/>
            <person name="Chapman J.A."/>
            <person name="Shapiro H."/>
            <person name="Aerts A."/>
            <person name="Otillar R.P."/>
            <person name="Terry A.Y."/>
            <person name="Boore J.L."/>
            <person name="Simakov O."/>
            <person name="Marletaz F."/>
            <person name="Cho S.-J."/>
            <person name="Edsinger-Gonzales E."/>
            <person name="Havlak P."/>
            <person name="Kuo D.-H."/>
            <person name="Larsson T."/>
            <person name="Lv J."/>
            <person name="Arendt D."/>
            <person name="Savage R."/>
            <person name="Osoegawa K."/>
            <person name="de Jong P."/>
            <person name="Lindberg D.R."/>
            <person name="Seaver E.C."/>
            <person name="Weisblat D.A."/>
            <person name="Putnam N.H."/>
            <person name="Grigoriev I.V."/>
            <person name="Rokhsar D.S."/>
        </authorList>
    </citation>
    <scope>NUCLEOTIDE SEQUENCE</scope>
</reference>